<comment type="caution">
    <text evidence="1">The sequence shown here is derived from an EMBL/GenBank/DDBJ whole genome shotgun (WGS) entry which is preliminary data.</text>
</comment>
<sequence>MSKYTLFIISLVAALLAYWAWNYDPRVSELNDLLSQDSELTTYPYQFKVIDLDEGTAVMSSPRSAKVSVLKFLSIIKPELHRKNSDSPEVIAAQKELAHHQQKAKKMVLSQPDVKQIRWELDKGWFAGYGIYVDDY</sequence>
<gene>
    <name evidence="1" type="ORF">PN36_30770</name>
    <name evidence="2" type="ORF">PN36_31990</name>
</gene>
<proteinExistence type="predicted"/>
<dbReference type="Proteomes" id="UP000030428">
    <property type="component" value="Unassembled WGS sequence"/>
</dbReference>
<dbReference type="EMBL" id="JSZA02000234">
    <property type="protein sequence ID" value="KHD03651.2"/>
    <property type="molecule type" value="Genomic_DNA"/>
</dbReference>
<evidence type="ECO:0000313" key="3">
    <source>
        <dbReference type="Proteomes" id="UP000030428"/>
    </source>
</evidence>
<organism evidence="1 3">
    <name type="scientific">Candidatus Thiomargarita nelsonii</name>
    <dbReference type="NCBI Taxonomy" id="1003181"/>
    <lineage>
        <taxon>Bacteria</taxon>
        <taxon>Pseudomonadati</taxon>
        <taxon>Pseudomonadota</taxon>
        <taxon>Gammaproteobacteria</taxon>
        <taxon>Thiotrichales</taxon>
        <taxon>Thiotrichaceae</taxon>
        <taxon>Thiomargarita</taxon>
    </lineage>
</organism>
<name>A0A0A6RIF3_9GAMM</name>
<dbReference type="EMBL" id="JSZA02000268">
    <property type="protein sequence ID" value="TGN99907.1"/>
    <property type="molecule type" value="Genomic_DNA"/>
</dbReference>
<dbReference type="AlphaFoldDB" id="A0A0A6RIF3"/>
<accession>A0A0A6RIF3</accession>
<dbReference type="PATRIC" id="fig|1003181.4.peg.4680"/>
<evidence type="ECO:0000313" key="2">
    <source>
        <dbReference type="EMBL" id="TGN99907.1"/>
    </source>
</evidence>
<evidence type="ECO:0000313" key="1">
    <source>
        <dbReference type="EMBL" id="KHD03651.2"/>
    </source>
</evidence>
<keyword evidence="3" id="KW-1185">Reference proteome</keyword>
<reference evidence="1 3" key="1">
    <citation type="journal article" date="2016" name="Front. Microbiol.">
        <title>Single-Cell (Meta-)Genomics of a Dimorphic Candidatus Thiomargarita nelsonii Reveals Genomic Plasticity.</title>
        <authorList>
            <person name="Flood B.E."/>
            <person name="Fliss P."/>
            <person name="Jones D.S."/>
            <person name="Dick G.J."/>
            <person name="Jain S."/>
            <person name="Kaster A.K."/>
            <person name="Winkel M."/>
            <person name="Mussmann M."/>
            <person name="Bailey J."/>
        </authorList>
    </citation>
    <scope>NUCLEOTIDE SEQUENCE [LARGE SCALE GENOMIC DNA]</scope>
    <source>
        <strain evidence="1">Hydrate Ridge</strain>
    </source>
</reference>
<protein>
    <submittedName>
        <fullName evidence="1">Uncharacterized protein</fullName>
    </submittedName>
</protein>